<accession>A0ABY7ARY8</accession>
<reference evidence="2" key="1">
    <citation type="submission" date="2022-10" db="EMBL/GenBank/DDBJ databases">
        <title>Catenovulum adriacola sp. nov. isolated in the Harbour of Susak.</title>
        <authorList>
            <person name="Schoch T."/>
            <person name="Reich S.J."/>
            <person name="Stoeferle S."/>
            <person name="Flaiz M."/>
            <person name="Kazda M."/>
            <person name="Riedel C.U."/>
            <person name="Duerre P."/>
        </authorList>
    </citation>
    <scope>NUCLEOTIDE SEQUENCE</scope>
    <source>
        <strain evidence="2">TS8</strain>
    </source>
</reference>
<sequence>MTLVEKQALYSEFFTISLSLQLNLVEFKDNETVPDKAGFLDEMPFVFKLATQVNSIEAESLRTIKNMGKQADELINFLNLQSQKIDLIISYILMQEDSESDRYQSQEFGAGGLTIQSDKKWPLEQKFRLKIFIPDESSAVYCYAEIIEATPIDNGFNYKLVYSQIREEDREILVRTALHQQSKQLRQLAQQKAQQASDSSN</sequence>
<feature type="domain" description="PilZ" evidence="1">
    <location>
        <begin position="84"/>
        <end position="175"/>
    </location>
</feature>
<evidence type="ECO:0000313" key="3">
    <source>
        <dbReference type="Proteomes" id="UP001163726"/>
    </source>
</evidence>
<gene>
    <name evidence="2" type="ORF">OLW01_04745</name>
</gene>
<keyword evidence="3" id="KW-1185">Reference proteome</keyword>
<evidence type="ECO:0000259" key="1">
    <source>
        <dbReference type="Pfam" id="PF07238"/>
    </source>
</evidence>
<dbReference type="EMBL" id="CP109965">
    <property type="protein sequence ID" value="WAJ71119.1"/>
    <property type="molecule type" value="Genomic_DNA"/>
</dbReference>
<proteinExistence type="predicted"/>
<dbReference type="RefSeq" id="WP_268075583.1">
    <property type="nucleotide sequence ID" value="NZ_CP109965.1"/>
</dbReference>
<dbReference type="InterPro" id="IPR009875">
    <property type="entry name" value="PilZ_domain"/>
</dbReference>
<evidence type="ECO:0000313" key="2">
    <source>
        <dbReference type="EMBL" id="WAJ71119.1"/>
    </source>
</evidence>
<dbReference type="Pfam" id="PF07238">
    <property type="entry name" value="PilZ"/>
    <property type="match status" value="1"/>
</dbReference>
<name>A0ABY7ARY8_9ALTE</name>
<protein>
    <submittedName>
        <fullName evidence="2">PilZ domain-containing protein</fullName>
    </submittedName>
</protein>
<organism evidence="2 3">
    <name type="scientific">Catenovulum adriaticum</name>
    <dbReference type="NCBI Taxonomy" id="2984846"/>
    <lineage>
        <taxon>Bacteria</taxon>
        <taxon>Pseudomonadati</taxon>
        <taxon>Pseudomonadota</taxon>
        <taxon>Gammaproteobacteria</taxon>
        <taxon>Alteromonadales</taxon>
        <taxon>Alteromonadaceae</taxon>
        <taxon>Catenovulum</taxon>
    </lineage>
</organism>
<dbReference type="Proteomes" id="UP001163726">
    <property type="component" value="Chromosome"/>
</dbReference>